<proteinExistence type="predicted"/>
<evidence type="ECO:0000256" key="2">
    <source>
        <dbReference type="SAM" id="SignalP"/>
    </source>
</evidence>
<dbReference type="AlphaFoldDB" id="A0A7S1Y5E8"/>
<keyword evidence="2" id="KW-0732">Signal</keyword>
<feature type="signal peptide" evidence="2">
    <location>
        <begin position="1"/>
        <end position="18"/>
    </location>
</feature>
<reference evidence="3" key="1">
    <citation type="submission" date="2021-01" db="EMBL/GenBank/DDBJ databases">
        <authorList>
            <person name="Corre E."/>
            <person name="Pelletier E."/>
            <person name="Niang G."/>
            <person name="Scheremetjew M."/>
            <person name="Finn R."/>
            <person name="Kale V."/>
            <person name="Holt S."/>
            <person name="Cochrane G."/>
            <person name="Meng A."/>
            <person name="Brown T."/>
            <person name="Cohen L."/>
        </authorList>
    </citation>
    <scope>NUCLEOTIDE SEQUENCE</scope>
    <source>
        <strain evidence="3">CCMP 410</strain>
    </source>
</reference>
<accession>A0A7S1Y5E8</accession>
<protein>
    <submittedName>
        <fullName evidence="3">Uncharacterized protein</fullName>
    </submittedName>
</protein>
<gene>
    <name evidence="3" type="ORF">GOCE00092_LOCUS11560</name>
</gene>
<evidence type="ECO:0000313" key="3">
    <source>
        <dbReference type="EMBL" id="CAD9282648.1"/>
    </source>
</evidence>
<dbReference type="EMBL" id="HBGK01022501">
    <property type="protein sequence ID" value="CAD9282648.1"/>
    <property type="molecule type" value="Transcribed_RNA"/>
</dbReference>
<feature type="coiled-coil region" evidence="1">
    <location>
        <begin position="78"/>
        <end position="105"/>
    </location>
</feature>
<sequence length="140" mass="15415">MRLSPVSLLVLLVVGANAFQAPSTATITASNTQLHAYRQSYQYRLDIMTEDEIAESFAEMDKAKAKAVENDKGDIEAAAKLADEIATLEQKIAELQAQKDKLVVDDDSSDDATTTGISLKQKLKEKSRGIRRRVKEIIFG</sequence>
<evidence type="ECO:0000256" key="1">
    <source>
        <dbReference type="SAM" id="Coils"/>
    </source>
</evidence>
<organism evidence="3">
    <name type="scientific">Grammatophora oceanica</name>
    <dbReference type="NCBI Taxonomy" id="210454"/>
    <lineage>
        <taxon>Eukaryota</taxon>
        <taxon>Sar</taxon>
        <taxon>Stramenopiles</taxon>
        <taxon>Ochrophyta</taxon>
        <taxon>Bacillariophyta</taxon>
        <taxon>Fragilariophyceae</taxon>
        <taxon>Fragilariophycidae</taxon>
        <taxon>Rhabdonematales</taxon>
        <taxon>Grammatophoraceae</taxon>
        <taxon>Grammatophora</taxon>
    </lineage>
</organism>
<name>A0A7S1Y5E8_9STRA</name>
<feature type="chain" id="PRO_5030907393" evidence="2">
    <location>
        <begin position="19"/>
        <end position="140"/>
    </location>
</feature>
<keyword evidence="1" id="KW-0175">Coiled coil</keyword>